<dbReference type="InterPro" id="IPR036390">
    <property type="entry name" value="WH_DNA-bd_sf"/>
</dbReference>
<gene>
    <name evidence="9" type="ORF">DdX_11472</name>
</gene>
<feature type="domain" description="PCI" evidence="8">
    <location>
        <begin position="221"/>
        <end position="396"/>
    </location>
</feature>
<proteinExistence type="inferred from homology"/>
<evidence type="ECO:0000313" key="9">
    <source>
        <dbReference type="EMBL" id="KAI1709074.1"/>
    </source>
</evidence>
<evidence type="ECO:0000313" key="10">
    <source>
        <dbReference type="Proteomes" id="UP001201812"/>
    </source>
</evidence>
<dbReference type="SMART" id="SM00088">
    <property type="entry name" value="PINT"/>
    <property type="match status" value="1"/>
</dbReference>
<comment type="function">
    <text evidence="5">Component of the eukaryotic translation initiation factor 3 (eIF-3) complex, which is involved in protein synthesis of a specialized repertoire of mRNAs and, together with other initiation factors, stimulates binding of mRNA and methionyl-tRNAi to the 40S ribosome. The eIF-3 complex specifically targets and initiates translation of a subset of mRNAs involved in cell proliferation.</text>
</comment>
<dbReference type="Proteomes" id="UP001201812">
    <property type="component" value="Unassembled WGS sequence"/>
</dbReference>
<dbReference type="AlphaFoldDB" id="A0AAD4MWQ4"/>
<keyword evidence="1 5" id="KW-0963">Cytoplasm</keyword>
<dbReference type="InterPro" id="IPR000717">
    <property type="entry name" value="PCI_dom"/>
</dbReference>
<dbReference type="InterPro" id="IPR016650">
    <property type="entry name" value="eIF3e"/>
</dbReference>
<dbReference type="GO" id="GO:0003743">
    <property type="term" value="F:translation initiation factor activity"/>
    <property type="evidence" value="ECO:0007669"/>
    <property type="project" value="UniProtKB-UniRule"/>
</dbReference>
<evidence type="ECO:0000259" key="8">
    <source>
        <dbReference type="PROSITE" id="PS50250"/>
    </source>
</evidence>
<feature type="region of interest" description="Disordered" evidence="7">
    <location>
        <begin position="422"/>
        <end position="441"/>
    </location>
</feature>
<comment type="subcellular location">
    <subcellularLocation>
        <location evidence="5 6">Cytoplasm</location>
    </subcellularLocation>
</comment>
<organism evidence="9 10">
    <name type="scientific">Ditylenchus destructor</name>
    <dbReference type="NCBI Taxonomy" id="166010"/>
    <lineage>
        <taxon>Eukaryota</taxon>
        <taxon>Metazoa</taxon>
        <taxon>Ecdysozoa</taxon>
        <taxon>Nematoda</taxon>
        <taxon>Chromadorea</taxon>
        <taxon>Rhabditida</taxon>
        <taxon>Tylenchina</taxon>
        <taxon>Tylenchomorpha</taxon>
        <taxon>Sphaerularioidea</taxon>
        <taxon>Anguinidae</taxon>
        <taxon>Anguininae</taxon>
        <taxon>Ditylenchus</taxon>
    </lineage>
</organism>
<evidence type="ECO:0000256" key="4">
    <source>
        <dbReference type="ARBA" id="ARBA00047068"/>
    </source>
</evidence>
<dbReference type="GO" id="GO:0001732">
    <property type="term" value="P:formation of cytoplasmic translation initiation complex"/>
    <property type="evidence" value="ECO:0007669"/>
    <property type="project" value="UniProtKB-UniRule"/>
</dbReference>
<evidence type="ECO:0000256" key="7">
    <source>
        <dbReference type="SAM" id="MobiDB-lite"/>
    </source>
</evidence>
<comment type="caution">
    <text evidence="9">The sequence shown here is derived from an EMBL/GenBank/DDBJ whole genome shotgun (WGS) entry which is preliminary data.</text>
</comment>
<evidence type="ECO:0000256" key="3">
    <source>
        <dbReference type="ARBA" id="ARBA00022917"/>
    </source>
</evidence>
<reference evidence="9" key="1">
    <citation type="submission" date="2022-01" db="EMBL/GenBank/DDBJ databases">
        <title>Genome Sequence Resource for Two Populations of Ditylenchus destructor, the Migratory Endoparasitic Phytonematode.</title>
        <authorList>
            <person name="Zhang H."/>
            <person name="Lin R."/>
            <person name="Xie B."/>
        </authorList>
    </citation>
    <scope>NUCLEOTIDE SEQUENCE</scope>
    <source>
        <strain evidence="9">BazhouSP</strain>
    </source>
</reference>
<dbReference type="CDD" id="cd21378">
    <property type="entry name" value="eIF3E"/>
    <property type="match status" value="1"/>
</dbReference>
<dbReference type="HAMAP" id="MF_03004">
    <property type="entry name" value="eIF3e"/>
    <property type="match status" value="1"/>
</dbReference>
<dbReference type="PIRSF" id="PIRSF016255">
    <property type="entry name" value="eIF3e_su6"/>
    <property type="match status" value="1"/>
</dbReference>
<evidence type="ECO:0000256" key="1">
    <source>
        <dbReference type="ARBA" id="ARBA00022490"/>
    </source>
</evidence>
<dbReference type="GO" id="GO:0016282">
    <property type="term" value="C:eukaryotic 43S preinitiation complex"/>
    <property type="evidence" value="ECO:0007669"/>
    <property type="project" value="UniProtKB-UniRule"/>
</dbReference>
<keyword evidence="3 5" id="KW-0648">Protein biosynthesis</keyword>
<dbReference type="SMART" id="SM01186">
    <property type="entry name" value="eIF3_N"/>
    <property type="match status" value="1"/>
</dbReference>
<accession>A0AAD4MWQ4</accession>
<sequence>MADYDLTERLAPFFDIHLVIPMLEFISETKMYDENSLFEMHRKLLLQTNMIDSVLEMYEGSQPPEDVLKRRDDVLAEREKLKAKCDPVVEILERDDVKELMENSGPNREGNSKVFEYIEQNYGFTLEMIDVLYKYAKFNYECGNYGAASICLYYYCKVVPASDPNYLNALYGKLGSEILLGNWAHAKDDLTRLRAYIDSDPFENQVELLQHKAWLMHWSLFVHINTDCYDDIIATFLNEQSYLNTIQILCPHLLRYLAAAVVISKNKPKHTMKELIKVIDSERYNYRDPVTDFLSSLYLDFDFDGAQEKLQECEQLLKKDFFLVACANSFRESARLLVFEMFCRIHQCISLDMLASRLFMQPEEAERWIVDLIRNFRIEGAKMDSDKKMVMMGSKPASIHEQVMENTKRLTQRSQQTALQLEKAKQEKGTKGQWKNESTVH</sequence>
<dbReference type="PANTHER" id="PTHR10317">
    <property type="entry name" value="EUKARYOTIC TRANSLATION INITIATION FACTOR 3 SUBUNIT E"/>
    <property type="match status" value="1"/>
</dbReference>
<keyword evidence="10" id="KW-1185">Reference proteome</keyword>
<dbReference type="Pfam" id="PF09440">
    <property type="entry name" value="eIF3_N"/>
    <property type="match status" value="1"/>
</dbReference>
<name>A0AAD4MWQ4_9BILA</name>
<comment type="subunit">
    <text evidence="4">Component of the eukaryotic translation initiation factor 3 (eIF-3) complex. The eIF-3 complex interacts with pix. Interacts with mxt.</text>
</comment>
<dbReference type="GO" id="GO:0033290">
    <property type="term" value="C:eukaryotic 48S preinitiation complex"/>
    <property type="evidence" value="ECO:0007669"/>
    <property type="project" value="UniProtKB-UniRule"/>
</dbReference>
<evidence type="ECO:0000256" key="6">
    <source>
        <dbReference type="PIRNR" id="PIRNR016255"/>
    </source>
</evidence>
<dbReference type="SUPFAM" id="SSF46785">
    <property type="entry name" value="Winged helix' DNA-binding domain"/>
    <property type="match status" value="1"/>
</dbReference>
<protein>
    <recommendedName>
        <fullName evidence="5 6">Eukaryotic translation initiation factor 3 subunit E</fullName>
        <shortName evidence="5">eIF3e</shortName>
    </recommendedName>
    <alternativeName>
        <fullName evidence="5">Eukaryotic translation initiation factor 3 subunit 6</fullName>
    </alternativeName>
</protein>
<dbReference type="EMBL" id="JAKKPZ010000032">
    <property type="protein sequence ID" value="KAI1709074.1"/>
    <property type="molecule type" value="Genomic_DNA"/>
</dbReference>
<evidence type="ECO:0000256" key="5">
    <source>
        <dbReference type="HAMAP-Rule" id="MF_03004"/>
    </source>
</evidence>
<keyword evidence="2 5" id="KW-0396">Initiation factor</keyword>
<dbReference type="InterPro" id="IPR019010">
    <property type="entry name" value="eIF3e_N"/>
</dbReference>
<comment type="similarity">
    <text evidence="5 6">Belongs to the eIF-3 subunit E family.</text>
</comment>
<dbReference type="Pfam" id="PF01399">
    <property type="entry name" value="PCI"/>
    <property type="match status" value="1"/>
</dbReference>
<evidence type="ECO:0000256" key="2">
    <source>
        <dbReference type="ARBA" id="ARBA00022540"/>
    </source>
</evidence>
<dbReference type="PROSITE" id="PS50250">
    <property type="entry name" value="PCI"/>
    <property type="match status" value="1"/>
</dbReference>
<dbReference type="GO" id="GO:0071540">
    <property type="term" value="C:eukaryotic translation initiation factor 3 complex, eIF3e"/>
    <property type="evidence" value="ECO:0007669"/>
    <property type="project" value="UniProtKB-UniRule"/>
</dbReference>